<dbReference type="KEGG" id="vg:40088157"/>
<dbReference type="GeneID" id="40088157"/>
<organism evidence="1 2">
    <name type="scientific">Agrobacterium phage Atu_ph07</name>
    <dbReference type="NCBI Taxonomy" id="2024264"/>
    <lineage>
        <taxon>Viruses</taxon>
        <taxon>Duplodnaviria</taxon>
        <taxon>Heunggongvirae</taxon>
        <taxon>Uroviricota</taxon>
        <taxon>Caudoviricetes</taxon>
        <taxon>Polybotosvirus</taxon>
        <taxon>Polybotosvirus Atuph07</taxon>
    </lineage>
</organism>
<dbReference type="EMBL" id="MF403008">
    <property type="protein sequence ID" value="AUZ94936.1"/>
    <property type="molecule type" value="Genomic_DNA"/>
</dbReference>
<reference evidence="1 2" key="1">
    <citation type="submission" date="2017-06" db="EMBL/GenBank/DDBJ databases">
        <authorList>
            <person name="Kim H.J."/>
            <person name="Triplett B.A."/>
        </authorList>
    </citation>
    <scope>NUCLEOTIDE SEQUENCE [LARGE SCALE GENOMIC DNA]</scope>
</reference>
<proteinExistence type="predicted"/>
<keyword evidence="2" id="KW-1185">Reference proteome</keyword>
<dbReference type="RefSeq" id="YP_009611819.1">
    <property type="nucleotide sequence ID" value="NC_042013.1"/>
</dbReference>
<evidence type="ECO:0000313" key="2">
    <source>
        <dbReference type="Proteomes" id="UP000223025"/>
    </source>
</evidence>
<accession>A0A2L0UZH7</accession>
<dbReference type="Proteomes" id="UP000223025">
    <property type="component" value="Segment"/>
</dbReference>
<evidence type="ECO:0000313" key="1">
    <source>
        <dbReference type="EMBL" id="AUZ94936.1"/>
    </source>
</evidence>
<name>A0A2L0UZH7_9CAUD</name>
<protein>
    <submittedName>
        <fullName evidence="1">Uncharacterized protein</fullName>
    </submittedName>
</protein>
<sequence length="38" mass="4185">MKIRFLMSTGSTPVGDTKLERYLVSITPVSVPKKPPPL</sequence>